<name>A0ABV4DVS0_9CLOT</name>
<dbReference type="RefSeq" id="WP_294181951.1">
    <property type="nucleotide sequence ID" value="NZ_JBGFFE010000005.1"/>
</dbReference>
<evidence type="ECO:0000313" key="1">
    <source>
        <dbReference type="EMBL" id="MEY8763077.1"/>
    </source>
</evidence>
<comment type="caution">
    <text evidence="1">The sequence shown here is derived from an EMBL/GenBank/DDBJ whole genome shotgun (WGS) entry which is preliminary data.</text>
</comment>
<reference evidence="1 2" key="1">
    <citation type="submission" date="2024-08" db="EMBL/GenBank/DDBJ databases">
        <title>Clostridium lapicellarii sp. nov., and Clostridium renhuaiense sp. nov., two species isolated from the mud in a fermentation cellar used for producing sauce-flavour Chinese liquors.</title>
        <authorList>
            <person name="Yang F."/>
            <person name="Wang H."/>
            <person name="Chen L.Q."/>
            <person name="Zhou N."/>
            <person name="Lu J.J."/>
            <person name="Pu X.X."/>
            <person name="Wan B."/>
            <person name="Wang L."/>
            <person name="Liu S.J."/>
        </authorList>
    </citation>
    <scope>NUCLEOTIDE SEQUENCE [LARGE SCALE GENOMIC DNA]</scope>
    <source>
        <strain evidence="1 2">MT-113</strain>
    </source>
</reference>
<organism evidence="1 2">
    <name type="scientific">Clostridium lapidicellarium</name>
    <dbReference type="NCBI Taxonomy" id="3240931"/>
    <lineage>
        <taxon>Bacteria</taxon>
        <taxon>Bacillati</taxon>
        <taxon>Bacillota</taxon>
        <taxon>Clostridia</taxon>
        <taxon>Eubacteriales</taxon>
        <taxon>Clostridiaceae</taxon>
        <taxon>Clostridium</taxon>
    </lineage>
</organism>
<gene>
    <name evidence="1" type="ORF">AB8S09_05355</name>
</gene>
<dbReference type="EMBL" id="JBGFFE010000005">
    <property type="protein sequence ID" value="MEY8763077.1"/>
    <property type="molecule type" value="Genomic_DNA"/>
</dbReference>
<dbReference type="Proteomes" id="UP001565220">
    <property type="component" value="Unassembled WGS sequence"/>
</dbReference>
<proteinExistence type="predicted"/>
<accession>A0ABV4DVS0</accession>
<sequence length="64" mass="7049">MMHAVHVRLSNFLSYSMVACPSGQFYYDALHVHPSNSLFMMQCMPPASSPSIKDKLCPGSSLSL</sequence>
<protein>
    <submittedName>
        <fullName evidence="1">Uncharacterized protein</fullName>
    </submittedName>
</protein>
<evidence type="ECO:0000313" key="2">
    <source>
        <dbReference type="Proteomes" id="UP001565220"/>
    </source>
</evidence>
<keyword evidence="2" id="KW-1185">Reference proteome</keyword>